<reference evidence="1 2" key="1">
    <citation type="submission" date="2018-05" db="EMBL/GenBank/DDBJ databases">
        <title>A metagenomic window into the 2 km-deep terrestrial subsurface aquifer revealed taxonomically and functionally diverse microbial community comprising novel uncultured bacterial lineages.</title>
        <authorList>
            <person name="Kadnikov V.V."/>
            <person name="Mardanov A.V."/>
            <person name="Beletsky A.V."/>
            <person name="Banks D."/>
            <person name="Pimenov N.V."/>
            <person name="Frank Y.A."/>
            <person name="Karnachuk O.V."/>
            <person name="Ravin N.V."/>
        </authorList>
    </citation>
    <scope>NUCLEOTIDE SEQUENCE [LARGE SCALE GENOMIC DNA]</scope>
    <source>
        <strain evidence="1">BY</strain>
    </source>
</reference>
<gene>
    <name evidence="1" type="ORF">BRCON_2757</name>
</gene>
<evidence type="ECO:0008006" key="3">
    <source>
        <dbReference type="Google" id="ProtNLM"/>
    </source>
</evidence>
<dbReference type="KEGG" id="schv:BRCON_2757"/>
<protein>
    <recommendedName>
        <fullName evidence="3">NurA domain-containing protein</fullName>
    </recommendedName>
</protein>
<proteinExistence type="predicted"/>
<organism evidence="1 2">
    <name type="scientific">Sumerlaea chitinivorans</name>
    <dbReference type="NCBI Taxonomy" id="2250252"/>
    <lineage>
        <taxon>Bacteria</taxon>
        <taxon>Candidatus Sumerlaeota</taxon>
        <taxon>Candidatus Sumerlaeia</taxon>
        <taxon>Candidatus Sumerlaeales</taxon>
        <taxon>Candidatus Sumerlaeaceae</taxon>
        <taxon>Candidatus Sumerlaea</taxon>
    </lineage>
</organism>
<name>A0A2Z4Y9C8_SUMC1</name>
<accession>A0A2Z4Y9C8</accession>
<evidence type="ECO:0000313" key="2">
    <source>
        <dbReference type="Proteomes" id="UP000262583"/>
    </source>
</evidence>
<sequence>MGLANIDIRWIEESARKAAKHQLEVLSTLQCDVSHLEVIQLPRTARQVPACGVVASDAGLVSIALSPFHLELLHVADDLGRVHVCEFFPLTTLANDLEEIFRSNKVLSEFVQRLECQWHELSELWQTSKRHQPPMPRDVRLVADTLREIAEWAVLMELACETHDGEHVTGIEVGGAQLRKVVMHDGMLRSVALRNDVVQERLPRWWREVGWREHGSIIVGVGKSSVLWHRLALSLSLDSRVRGTDYCFIPIPAEVEAQLTRNPSGRRLGFGQLVLLKTRPEELGMLLPIDLPEWVFADPELVKTVLSEVLATCQTTFPTPGYPAPLGAAHEASRLSDFDATIVRDLLIQALSKELSTVEFERMLRFWAFQRDKWPKTGRLGRD</sequence>
<dbReference type="EMBL" id="CP030759">
    <property type="protein sequence ID" value="AXA37499.1"/>
    <property type="molecule type" value="Genomic_DNA"/>
</dbReference>
<dbReference type="AlphaFoldDB" id="A0A2Z4Y9C8"/>
<dbReference type="Proteomes" id="UP000262583">
    <property type="component" value="Chromosome"/>
</dbReference>
<evidence type="ECO:0000313" key="1">
    <source>
        <dbReference type="EMBL" id="AXA37499.1"/>
    </source>
</evidence>